<dbReference type="SUPFAM" id="SSF141571">
    <property type="entry name" value="Pentapeptide repeat-like"/>
    <property type="match status" value="1"/>
</dbReference>
<keyword evidence="4" id="KW-1185">Reference proteome</keyword>
<evidence type="ECO:0000259" key="1">
    <source>
        <dbReference type="Pfam" id="PF19955"/>
    </source>
</evidence>
<dbReference type="PANTHER" id="PTHR14136">
    <property type="entry name" value="BTB_POZ DOMAIN-CONTAINING PROTEIN KCTD9"/>
    <property type="match status" value="1"/>
</dbReference>
<evidence type="ECO:0000313" key="3">
    <source>
        <dbReference type="EMBL" id="KST68318.1"/>
    </source>
</evidence>
<dbReference type="Proteomes" id="UP000053372">
    <property type="component" value="Unassembled WGS sequence"/>
</dbReference>
<reference evidence="2 4" key="1">
    <citation type="journal article" date="2015" name="Genome Announc.">
        <title>Draft Genome of the Euendolithic (true boring) Cyanobacterium Mastigocoleus testarum strain BC008.</title>
        <authorList>
            <person name="Guida B.S."/>
            <person name="Garcia-Pichel F."/>
        </authorList>
    </citation>
    <scope>NUCLEOTIDE SEQUENCE [LARGE SCALE GENOMIC DNA]</scope>
    <source>
        <strain evidence="2 4">BC008</strain>
    </source>
</reference>
<protein>
    <recommendedName>
        <fullName evidence="1">Effector-associated domain-containing protein</fullName>
    </recommendedName>
</protein>
<dbReference type="RefSeq" id="WP_058183553.1">
    <property type="nucleotide sequence ID" value="NZ_LMTZ01000067.1"/>
</dbReference>
<dbReference type="Pfam" id="PF00805">
    <property type="entry name" value="Pentapeptide"/>
    <property type="match status" value="2"/>
</dbReference>
<dbReference type="InterPro" id="IPR045430">
    <property type="entry name" value="EAD1"/>
</dbReference>
<name>A0A0V7ZVA8_9CYAN</name>
<dbReference type="InterPro" id="IPR001646">
    <property type="entry name" value="5peptide_repeat"/>
</dbReference>
<dbReference type="EMBL" id="LMTZ01000068">
    <property type="protein sequence ID" value="KST68306.1"/>
    <property type="molecule type" value="Genomic_DNA"/>
</dbReference>
<dbReference type="OrthoDB" id="516434at2"/>
<dbReference type="PANTHER" id="PTHR14136:SF17">
    <property type="entry name" value="BTB_POZ DOMAIN-CONTAINING PROTEIN KCTD9"/>
    <property type="match status" value="1"/>
</dbReference>
<dbReference type="Pfam" id="PF19955">
    <property type="entry name" value="EAD1"/>
    <property type="match status" value="1"/>
</dbReference>
<dbReference type="InterPro" id="IPR051082">
    <property type="entry name" value="Pentapeptide-BTB/POZ_domain"/>
</dbReference>
<dbReference type="Gene3D" id="2.160.20.80">
    <property type="entry name" value="E3 ubiquitin-protein ligase SopA"/>
    <property type="match status" value="1"/>
</dbReference>
<proteinExistence type="predicted"/>
<feature type="domain" description="Effector-associated" evidence="1">
    <location>
        <begin position="4"/>
        <end position="84"/>
    </location>
</feature>
<comment type="caution">
    <text evidence="2">The sequence shown here is derived from an EMBL/GenBank/DDBJ whole genome shotgun (WGS) entry which is preliminary data.</text>
</comment>
<accession>A0A0V7ZVA8</accession>
<dbReference type="EMBL" id="LMTZ01000067">
    <property type="protein sequence ID" value="KST68318.1"/>
    <property type="molecule type" value="Genomic_DNA"/>
</dbReference>
<dbReference type="AlphaFoldDB" id="A0A0V7ZVA8"/>
<gene>
    <name evidence="2" type="ORF">BC008_00685</name>
    <name evidence="3" type="ORF">BC008_00750</name>
</gene>
<sequence>MNLGLSDQKYKELQHALINAFPGKASLEQMLHFELDKNLYEIQKETNIQDIVLHLIKTAYKENWIEDLIDAARNRNPENPNLKATFIQTSNQENTEDDDKSVLVKKILKNRVHGQDFSGAYLYGATLSGANLSGANLSGAYLSGTNLSGANLSGAYLINAYLYDTYLYGVNLSTANLTNAYLYGANLSGAYLSSTDLSGADLITSKVENARFANNPGISEELKLYLIQSGAIFEDSPADHDRVLVPL</sequence>
<organism evidence="2 4">
    <name type="scientific">Mastigocoleus testarum BC008</name>
    <dbReference type="NCBI Taxonomy" id="371196"/>
    <lineage>
        <taxon>Bacteria</taxon>
        <taxon>Bacillati</taxon>
        <taxon>Cyanobacteriota</taxon>
        <taxon>Cyanophyceae</taxon>
        <taxon>Nostocales</taxon>
        <taxon>Hapalosiphonaceae</taxon>
        <taxon>Mastigocoleus</taxon>
    </lineage>
</organism>
<evidence type="ECO:0000313" key="2">
    <source>
        <dbReference type="EMBL" id="KST68306.1"/>
    </source>
</evidence>
<evidence type="ECO:0000313" key="4">
    <source>
        <dbReference type="Proteomes" id="UP000053372"/>
    </source>
</evidence>